<keyword evidence="1" id="KW-0106">Calcium</keyword>
<dbReference type="InterPro" id="IPR001343">
    <property type="entry name" value="Hemolysn_Ca-bd"/>
</dbReference>
<evidence type="ECO:0000256" key="1">
    <source>
        <dbReference type="ARBA" id="ARBA00022837"/>
    </source>
</evidence>
<reference evidence="4" key="1">
    <citation type="journal article" date="2019" name="Int. J. Syst. Evol. Microbiol.">
        <title>The Global Catalogue of Microorganisms (GCM) 10K type strain sequencing project: providing services to taxonomists for standard genome sequencing and annotation.</title>
        <authorList>
            <consortium name="The Broad Institute Genomics Platform"/>
            <consortium name="The Broad Institute Genome Sequencing Center for Infectious Disease"/>
            <person name="Wu L."/>
            <person name="Ma J."/>
        </authorList>
    </citation>
    <scope>NUCLEOTIDE SEQUENCE [LARGE SCALE GENOMIC DNA]</scope>
    <source>
        <strain evidence="4">KACC 12597</strain>
    </source>
</reference>
<feature type="region of interest" description="Disordered" evidence="2">
    <location>
        <begin position="35"/>
        <end position="56"/>
    </location>
</feature>
<dbReference type="Proteomes" id="UP001597337">
    <property type="component" value="Unassembled WGS sequence"/>
</dbReference>
<accession>A0ABW4YEK6</accession>
<dbReference type="PRINTS" id="PR00313">
    <property type="entry name" value="CABNDNGRPT"/>
</dbReference>
<protein>
    <submittedName>
        <fullName evidence="3">Calcium-binding protein</fullName>
    </submittedName>
</protein>
<keyword evidence="4" id="KW-1185">Reference proteome</keyword>
<dbReference type="SUPFAM" id="SSF51120">
    <property type="entry name" value="beta-Roll"/>
    <property type="match status" value="1"/>
</dbReference>
<dbReference type="RefSeq" id="WP_386028816.1">
    <property type="nucleotide sequence ID" value="NZ_JBHUHX010000061.1"/>
</dbReference>
<dbReference type="EMBL" id="JBHUHX010000061">
    <property type="protein sequence ID" value="MFD2113984.1"/>
    <property type="molecule type" value="Genomic_DNA"/>
</dbReference>
<evidence type="ECO:0000313" key="3">
    <source>
        <dbReference type="EMBL" id="MFD2113984.1"/>
    </source>
</evidence>
<evidence type="ECO:0000313" key="4">
    <source>
        <dbReference type="Proteomes" id="UP001597337"/>
    </source>
</evidence>
<evidence type="ECO:0000256" key="2">
    <source>
        <dbReference type="SAM" id="MobiDB-lite"/>
    </source>
</evidence>
<dbReference type="InterPro" id="IPR011049">
    <property type="entry name" value="Serralysin-like_metalloprot_C"/>
</dbReference>
<comment type="caution">
    <text evidence="3">The sequence shown here is derived from an EMBL/GenBank/DDBJ whole genome shotgun (WGS) entry which is preliminary data.</text>
</comment>
<name>A0ABW4YEK6_9GAMM</name>
<organism evidence="3 4">
    <name type="scientific">Thiorhodococcus fuscus</name>
    <dbReference type="NCBI Taxonomy" id="527200"/>
    <lineage>
        <taxon>Bacteria</taxon>
        <taxon>Pseudomonadati</taxon>
        <taxon>Pseudomonadota</taxon>
        <taxon>Gammaproteobacteria</taxon>
        <taxon>Chromatiales</taxon>
        <taxon>Chromatiaceae</taxon>
        <taxon>Thiorhodococcus</taxon>
    </lineage>
</organism>
<gene>
    <name evidence="3" type="ORF">ACFSJC_19215</name>
</gene>
<dbReference type="Gene3D" id="2.150.10.10">
    <property type="entry name" value="Serralysin-like metalloprotease, C-terminal"/>
    <property type="match status" value="1"/>
</dbReference>
<sequence>MADVYGVIEDINSDEGLTDQTKAFLDDFLKELAGEDRDLNEQQYDPNSDISDDTDKLTVPSGLGDEPIELTAEDLGNTRFVDGRDADGGLKIDLSDEGDNLPEGGRVVLGSDHDDSIISGKSDLFVDLGDGNDFVQTGDGDDQLYMGAGDDSISLGGLGNDFINGGDGDDTLFLTGSKDDWTEIKDGDVTMWVNNSTDQVVVTIGVENNFFADDLDQSQADSEVDPDDLG</sequence>
<dbReference type="Pfam" id="PF00353">
    <property type="entry name" value="HemolysinCabind"/>
    <property type="match status" value="2"/>
</dbReference>
<proteinExistence type="predicted"/>